<dbReference type="InterPro" id="IPR001810">
    <property type="entry name" value="F-box_dom"/>
</dbReference>
<dbReference type="InterPro" id="IPR055411">
    <property type="entry name" value="LRR_FXL15/At3g58940/PEG3-like"/>
</dbReference>
<dbReference type="InterPro" id="IPR006566">
    <property type="entry name" value="FBD"/>
</dbReference>
<dbReference type="SUPFAM" id="SSF81383">
    <property type="entry name" value="F-box domain"/>
    <property type="match status" value="1"/>
</dbReference>
<proteinExistence type="predicted"/>
<name>A0A835H8E3_9MAGN</name>
<dbReference type="EMBL" id="JADFTS010000008">
    <property type="protein sequence ID" value="KAF9593612.1"/>
    <property type="molecule type" value="Genomic_DNA"/>
</dbReference>
<sequence>MEEMSSNLEYNKKTCSVENLDRFSYLQNELIDEIIKHLPIRDAVKTSLLSRSWKYRWRSTPNLIFDAAASINSKKGIIEDTELVTIVNNVLLLHEGMVSNFTIYKYLEGGCSDVDKWIAFVSLKNTLTHLVLVLKRSDSYLVPTCLCTCQNLHELKLGGCELRLSSQFNGFSRLNFLKLTGVNITSGTIESLVMKSPLLLCLKIWKCKSLTSLNINSPNLRKFVIKGACESLKFQNTPKLVYAGIRIWPPGLFPSTSFRLEEALGRLDEIQQIFIDYPFTELSPINTVREGLQGTYSHLKSITLCVNFEDSKQILAVLCLCRSAPYLKELDIFAARNRKNALLYEEDFWTERSQEAENIFTHLKFVRARFKGVQHELGFVQFILLNSLVLENLTIKWSKFFTDDYIDKILQFKRASPEVKVTFSRLVHDELYENSIEYISTIGSVKL</sequence>
<evidence type="ECO:0000313" key="4">
    <source>
        <dbReference type="EMBL" id="KAF9593612.1"/>
    </source>
</evidence>
<evidence type="ECO:0000259" key="2">
    <source>
        <dbReference type="Pfam" id="PF08387"/>
    </source>
</evidence>
<dbReference type="InterPro" id="IPR036047">
    <property type="entry name" value="F-box-like_dom_sf"/>
</dbReference>
<evidence type="ECO:0008006" key="6">
    <source>
        <dbReference type="Google" id="ProtNLM"/>
    </source>
</evidence>
<dbReference type="Gene3D" id="3.80.10.10">
    <property type="entry name" value="Ribonuclease Inhibitor"/>
    <property type="match status" value="1"/>
</dbReference>
<dbReference type="Pfam" id="PF00646">
    <property type="entry name" value="F-box"/>
    <property type="match status" value="1"/>
</dbReference>
<dbReference type="PANTHER" id="PTHR34145">
    <property type="entry name" value="OS02G0105600 PROTEIN"/>
    <property type="match status" value="1"/>
</dbReference>
<comment type="caution">
    <text evidence="4">The sequence shown here is derived from an EMBL/GenBank/DDBJ whole genome shotgun (WGS) entry which is preliminary data.</text>
</comment>
<gene>
    <name evidence="4" type="ORF">IFM89_024263</name>
</gene>
<dbReference type="Pfam" id="PF08387">
    <property type="entry name" value="FBD"/>
    <property type="match status" value="1"/>
</dbReference>
<evidence type="ECO:0000259" key="3">
    <source>
        <dbReference type="Pfam" id="PF24758"/>
    </source>
</evidence>
<dbReference type="Pfam" id="PF24758">
    <property type="entry name" value="LRR_At5g56370"/>
    <property type="match status" value="1"/>
</dbReference>
<feature type="domain" description="F-box" evidence="1">
    <location>
        <begin position="25"/>
        <end position="62"/>
    </location>
</feature>
<dbReference type="PANTHER" id="PTHR34145:SF28">
    <property type="entry name" value="F-BOX DOMAIN-CONTAINING PROTEIN"/>
    <property type="match status" value="1"/>
</dbReference>
<organism evidence="4 5">
    <name type="scientific">Coptis chinensis</name>
    <dbReference type="NCBI Taxonomy" id="261450"/>
    <lineage>
        <taxon>Eukaryota</taxon>
        <taxon>Viridiplantae</taxon>
        <taxon>Streptophyta</taxon>
        <taxon>Embryophyta</taxon>
        <taxon>Tracheophyta</taxon>
        <taxon>Spermatophyta</taxon>
        <taxon>Magnoliopsida</taxon>
        <taxon>Ranunculales</taxon>
        <taxon>Ranunculaceae</taxon>
        <taxon>Coptidoideae</taxon>
        <taxon>Coptis</taxon>
    </lineage>
</organism>
<dbReference type="AlphaFoldDB" id="A0A835H8E3"/>
<evidence type="ECO:0000259" key="1">
    <source>
        <dbReference type="Pfam" id="PF00646"/>
    </source>
</evidence>
<keyword evidence="5" id="KW-1185">Reference proteome</keyword>
<dbReference type="InterPro" id="IPR053772">
    <property type="entry name" value="At1g61320/At1g61330-like"/>
</dbReference>
<dbReference type="SUPFAM" id="SSF52047">
    <property type="entry name" value="RNI-like"/>
    <property type="match status" value="1"/>
</dbReference>
<accession>A0A835H8E3</accession>
<feature type="domain" description="F-box/LRR-repeat protein 15/At3g58940/PEG3-like LRR" evidence="3">
    <location>
        <begin position="114"/>
        <end position="331"/>
    </location>
</feature>
<dbReference type="InterPro" id="IPR032675">
    <property type="entry name" value="LRR_dom_sf"/>
</dbReference>
<evidence type="ECO:0000313" key="5">
    <source>
        <dbReference type="Proteomes" id="UP000631114"/>
    </source>
</evidence>
<reference evidence="4 5" key="1">
    <citation type="submission" date="2020-10" db="EMBL/GenBank/DDBJ databases">
        <title>The Coptis chinensis genome and diversification of protoberbering-type alkaloids.</title>
        <authorList>
            <person name="Wang B."/>
            <person name="Shu S."/>
            <person name="Song C."/>
            <person name="Liu Y."/>
        </authorList>
    </citation>
    <scope>NUCLEOTIDE SEQUENCE [LARGE SCALE GENOMIC DNA]</scope>
    <source>
        <strain evidence="4">HL-2020</strain>
        <tissue evidence="4">Leaf</tissue>
    </source>
</reference>
<dbReference type="Proteomes" id="UP000631114">
    <property type="component" value="Unassembled WGS sequence"/>
</dbReference>
<protein>
    <recommendedName>
        <fullName evidence="6">F-box/FBD/LRR-repeat protein</fullName>
    </recommendedName>
</protein>
<feature type="domain" description="FBD" evidence="2">
    <location>
        <begin position="361"/>
        <end position="395"/>
    </location>
</feature>
<dbReference type="OrthoDB" id="1155922at2759"/>